<dbReference type="Pfam" id="PF03388">
    <property type="entry name" value="Lectin_leg-like"/>
    <property type="match status" value="1"/>
</dbReference>
<dbReference type="PROSITE" id="PS51328">
    <property type="entry name" value="L_LECTIN_LIKE"/>
    <property type="match status" value="1"/>
</dbReference>
<evidence type="ECO:0000256" key="10">
    <source>
        <dbReference type="ARBA" id="ARBA00023180"/>
    </source>
</evidence>
<keyword evidence="8 12" id="KW-0472">Membrane</keyword>
<evidence type="ECO:0000259" key="14">
    <source>
        <dbReference type="PROSITE" id="PS51328"/>
    </source>
</evidence>
<evidence type="ECO:0000256" key="9">
    <source>
        <dbReference type="ARBA" id="ARBA00023157"/>
    </source>
</evidence>
<reference evidence="17" key="1">
    <citation type="submission" date="2017-02" db="UniProtKB">
        <authorList>
            <consortium name="WormBaseParasite"/>
        </authorList>
    </citation>
    <scope>IDENTIFICATION</scope>
</reference>
<dbReference type="Proteomes" id="UP000267096">
    <property type="component" value="Unassembled WGS sequence"/>
</dbReference>
<keyword evidence="6 12" id="KW-1133">Transmembrane helix</keyword>
<sequence>MKRSLITLLVCWSNYLLVLAQDYKPGGSVPSAADKLSEAVEGTSVSETRGYYRREHSLVRPYQGAGMIIPYWDIVGSTMITDQYIRLTPDQQSRQGGLWNSMPVWSHDWELHVNFKVHGSTRDLFGDGLAIWYVQDRLTLGNVFGSKDQFRGLAIFLDTYSNHNGPHSHSHPYISAMVNNGSLHYDHDMDGTHTQLGGEHVGCERKFRNKDEDTQVLVRYVGETLSVFTDISGAGVWKQCMSVNGVHLPTGYYFGMSAATGDLSDNHDILMVKMYEQEFARVEKEGDVNRRNIEPAAEYAASPRDHIDAPRPSKLGWFGTIILLIIGIVVVVAVLGFGIVFLQKRQERTRKRFY</sequence>
<dbReference type="GO" id="GO:0005793">
    <property type="term" value="C:endoplasmic reticulum-Golgi intermediate compartment"/>
    <property type="evidence" value="ECO:0007669"/>
    <property type="project" value="TreeGrafter"/>
</dbReference>
<evidence type="ECO:0000256" key="2">
    <source>
        <dbReference type="ARBA" id="ARBA00022692"/>
    </source>
</evidence>
<reference evidence="15 16" key="2">
    <citation type="submission" date="2018-11" db="EMBL/GenBank/DDBJ databases">
        <authorList>
            <consortium name="Pathogen Informatics"/>
        </authorList>
    </citation>
    <scope>NUCLEOTIDE SEQUENCE [LARGE SCALE GENOMIC DNA]</scope>
</reference>
<keyword evidence="7" id="KW-0333">Golgi apparatus</keyword>
<dbReference type="FunFam" id="2.60.120.200:FF:000017">
    <property type="entry name" value="Vesicular integral-membrane protein VIP36"/>
    <property type="match status" value="1"/>
</dbReference>
<comment type="subcellular location">
    <subcellularLocation>
        <location evidence="11">Endomembrane system</location>
        <topology evidence="11">Single-pass type I membrane protein</topology>
    </subcellularLocation>
    <subcellularLocation>
        <location evidence="1">Golgi apparatus membrane</location>
        <topology evidence="1">Single-pass membrane protein</topology>
    </subcellularLocation>
</comment>
<keyword evidence="16" id="KW-1185">Reference proteome</keyword>
<dbReference type="EMBL" id="UYRR01030995">
    <property type="protein sequence ID" value="VDK42827.1"/>
    <property type="molecule type" value="Genomic_DNA"/>
</dbReference>
<accession>A0A0M3JS59</accession>
<dbReference type="AlphaFoldDB" id="A0A0M3JS59"/>
<feature type="transmembrane region" description="Helical" evidence="12">
    <location>
        <begin position="315"/>
        <end position="342"/>
    </location>
</feature>
<gene>
    <name evidence="15" type="ORF">ASIM_LOCUS10346</name>
</gene>
<keyword evidence="4 13" id="KW-0732">Signal</keyword>
<protein>
    <submittedName>
        <fullName evidence="17">L-type lectin-like domain-containing protein</fullName>
    </submittedName>
</protein>
<name>A0A0M3JS59_ANISI</name>
<dbReference type="GO" id="GO:0000139">
    <property type="term" value="C:Golgi membrane"/>
    <property type="evidence" value="ECO:0007669"/>
    <property type="project" value="UniProtKB-SubCell"/>
</dbReference>
<dbReference type="InterPro" id="IPR051136">
    <property type="entry name" value="Intracellular_Lectin-GPT"/>
</dbReference>
<dbReference type="InterPro" id="IPR013320">
    <property type="entry name" value="ConA-like_dom_sf"/>
</dbReference>
<evidence type="ECO:0000256" key="8">
    <source>
        <dbReference type="ARBA" id="ARBA00023136"/>
    </source>
</evidence>
<evidence type="ECO:0000256" key="5">
    <source>
        <dbReference type="ARBA" id="ARBA00022734"/>
    </source>
</evidence>
<dbReference type="GO" id="GO:0005537">
    <property type="term" value="F:D-mannose binding"/>
    <property type="evidence" value="ECO:0007669"/>
    <property type="project" value="TreeGrafter"/>
</dbReference>
<evidence type="ECO:0000313" key="16">
    <source>
        <dbReference type="Proteomes" id="UP000267096"/>
    </source>
</evidence>
<organism evidence="17">
    <name type="scientific">Anisakis simplex</name>
    <name type="common">Herring worm</name>
    <dbReference type="NCBI Taxonomy" id="6269"/>
    <lineage>
        <taxon>Eukaryota</taxon>
        <taxon>Metazoa</taxon>
        <taxon>Ecdysozoa</taxon>
        <taxon>Nematoda</taxon>
        <taxon>Chromadorea</taxon>
        <taxon>Rhabditida</taxon>
        <taxon>Spirurina</taxon>
        <taxon>Ascaridomorpha</taxon>
        <taxon>Ascaridoidea</taxon>
        <taxon>Anisakidae</taxon>
        <taxon>Anisakis</taxon>
        <taxon>Anisakis simplex complex</taxon>
    </lineage>
</organism>
<evidence type="ECO:0000313" key="17">
    <source>
        <dbReference type="WBParaSite" id="ASIM_0001078801-mRNA-1"/>
    </source>
</evidence>
<dbReference type="WBParaSite" id="ASIM_0001078801-mRNA-1">
    <property type="protein sequence ID" value="ASIM_0001078801-mRNA-1"/>
    <property type="gene ID" value="ASIM_0001078801"/>
</dbReference>
<dbReference type="OrthoDB" id="270293at2759"/>
<dbReference type="PANTHER" id="PTHR12223:SF45">
    <property type="entry name" value="RE50040P"/>
    <property type="match status" value="1"/>
</dbReference>
<feature type="signal peptide" evidence="13">
    <location>
        <begin position="1"/>
        <end position="20"/>
    </location>
</feature>
<keyword evidence="5" id="KW-0430">Lectin</keyword>
<feature type="chain" id="PRO_5043120965" evidence="13">
    <location>
        <begin position="21"/>
        <end position="354"/>
    </location>
</feature>
<dbReference type="GO" id="GO:0005789">
    <property type="term" value="C:endoplasmic reticulum membrane"/>
    <property type="evidence" value="ECO:0007669"/>
    <property type="project" value="TreeGrafter"/>
</dbReference>
<proteinExistence type="predicted"/>
<dbReference type="InterPro" id="IPR005052">
    <property type="entry name" value="Lectin_leg"/>
</dbReference>
<keyword evidence="2 12" id="KW-0812">Transmembrane</keyword>
<dbReference type="Gene3D" id="2.60.120.200">
    <property type="match status" value="1"/>
</dbReference>
<evidence type="ECO:0000256" key="1">
    <source>
        <dbReference type="ARBA" id="ARBA00004194"/>
    </source>
</evidence>
<dbReference type="GO" id="GO:0030134">
    <property type="term" value="C:COPII-coated ER to Golgi transport vesicle"/>
    <property type="evidence" value="ECO:0007669"/>
    <property type="project" value="TreeGrafter"/>
</dbReference>
<evidence type="ECO:0000313" key="15">
    <source>
        <dbReference type="EMBL" id="VDK42827.1"/>
    </source>
</evidence>
<keyword evidence="10" id="KW-0325">Glycoprotein</keyword>
<dbReference type="SUPFAM" id="SSF49899">
    <property type="entry name" value="Concanavalin A-like lectins/glucanases"/>
    <property type="match status" value="1"/>
</dbReference>
<evidence type="ECO:0000256" key="12">
    <source>
        <dbReference type="SAM" id="Phobius"/>
    </source>
</evidence>
<evidence type="ECO:0000256" key="4">
    <source>
        <dbReference type="ARBA" id="ARBA00022729"/>
    </source>
</evidence>
<keyword evidence="9" id="KW-1015">Disulfide bond</keyword>
<dbReference type="GO" id="GO:0046872">
    <property type="term" value="F:metal ion binding"/>
    <property type="evidence" value="ECO:0007669"/>
    <property type="project" value="UniProtKB-KW"/>
</dbReference>
<dbReference type="PANTHER" id="PTHR12223">
    <property type="entry name" value="VESICULAR MANNOSE-BINDING LECTIN"/>
    <property type="match status" value="1"/>
</dbReference>
<dbReference type="GO" id="GO:0006888">
    <property type="term" value="P:endoplasmic reticulum to Golgi vesicle-mediated transport"/>
    <property type="evidence" value="ECO:0007669"/>
    <property type="project" value="TreeGrafter"/>
</dbReference>
<evidence type="ECO:0000256" key="6">
    <source>
        <dbReference type="ARBA" id="ARBA00022989"/>
    </source>
</evidence>
<evidence type="ECO:0000256" key="7">
    <source>
        <dbReference type="ARBA" id="ARBA00023034"/>
    </source>
</evidence>
<feature type="domain" description="L-type lectin-like" evidence="14">
    <location>
        <begin position="50"/>
        <end position="277"/>
    </location>
</feature>
<evidence type="ECO:0000256" key="11">
    <source>
        <dbReference type="ARBA" id="ARBA00046288"/>
    </source>
</evidence>
<keyword evidence="3" id="KW-0479">Metal-binding</keyword>
<evidence type="ECO:0000256" key="3">
    <source>
        <dbReference type="ARBA" id="ARBA00022723"/>
    </source>
</evidence>
<evidence type="ECO:0000256" key="13">
    <source>
        <dbReference type="SAM" id="SignalP"/>
    </source>
</evidence>